<proteinExistence type="predicted"/>
<dbReference type="RefSeq" id="WP_405322675.1">
    <property type="nucleotide sequence ID" value="NZ_JAZGZR010000018.1"/>
</dbReference>
<organism evidence="1 2">
    <name type="scientific">Flavobacterium davisii</name>
    <dbReference type="NCBI Taxonomy" id="2906077"/>
    <lineage>
        <taxon>Bacteria</taxon>
        <taxon>Pseudomonadati</taxon>
        <taxon>Bacteroidota</taxon>
        <taxon>Flavobacteriia</taxon>
        <taxon>Flavobacteriales</taxon>
        <taxon>Flavobacteriaceae</taxon>
        <taxon>Flavobacterium</taxon>
    </lineage>
</organism>
<sequence>MEVEDLITGKAKKLFLKWFRNKKQMSGFEDHTELVKIFAVNEWFCSVGFKISIISRWVNNDFGYILSISVGDFEMYGFKNRIEAEKYAIQKANEEFNDRFSEAII</sequence>
<protein>
    <submittedName>
        <fullName evidence="1">Uncharacterized protein</fullName>
    </submittedName>
</protein>
<reference evidence="1 2" key="1">
    <citation type="submission" date="2024-02" db="EMBL/GenBank/DDBJ databases">
        <title>Comparative Genomic Analysis of Flavobacterium Species Causing Columnaris Disease of Freshwater Fish in Thailand: Insights into Virulence and Resistance Mechanisms.</title>
        <authorList>
            <person name="Nguyen D."/>
            <person name="Chokmangmeepisarn P."/>
            <person name="Khianchaikhan K."/>
            <person name="Morishita M."/>
            <person name="Bunnoy A."/>
            <person name="Rodkhum C."/>
        </authorList>
    </citation>
    <scope>NUCLEOTIDE SEQUENCE [LARGE SCALE GENOMIC DNA]</scope>
    <source>
        <strain evidence="1 2">KCRT2007</strain>
    </source>
</reference>
<dbReference type="EMBL" id="JAZGZR010000018">
    <property type="protein sequence ID" value="MFK7049905.1"/>
    <property type="molecule type" value="Genomic_DNA"/>
</dbReference>
<name>A0ABW8PPK6_9FLAO</name>
<comment type="caution">
    <text evidence="1">The sequence shown here is derived from an EMBL/GenBank/DDBJ whole genome shotgun (WGS) entry which is preliminary data.</text>
</comment>
<accession>A0ABW8PPK6</accession>
<gene>
    <name evidence="1" type="ORF">V3Q77_08385</name>
</gene>
<dbReference type="Proteomes" id="UP001621813">
    <property type="component" value="Unassembled WGS sequence"/>
</dbReference>
<evidence type="ECO:0000313" key="2">
    <source>
        <dbReference type="Proteomes" id="UP001621813"/>
    </source>
</evidence>
<keyword evidence="2" id="KW-1185">Reference proteome</keyword>
<evidence type="ECO:0000313" key="1">
    <source>
        <dbReference type="EMBL" id="MFK7049905.1"/>
    </source>
</evidence>